<evidence type="ECO:0000256" key="1">
    <source>
        <dbReference type="SAM" id="MobiDB-lite"/>
    </source>
</evidence>
<evidence type="ECO:0008006" key="4">
    <source>
        <dbReference type="Google" id="ProtNLM"/>
    </source>
</evidence>
<organism evidence="2 3">
    <name type="scientific">Collybia nuda</name>
    <dbReference type="NCBI Taxonomy" id="64659"/>
    <lineage>
        <taxon>Eukaryota</taxon>
        <taxon>Fungi</taxon>
        <taxon>Dikarya</taxon>
        <taxon>Basidiomycota</taxon>
        <taxon>Agaricomycotina</taxon>
        <taxon>Agaricomycetes</taxon>
        <taxon>Agaricomycetidae</taxon>
        <taxon>Agaricales</taxon>
        <taxon>Tricholomatineae</taxon>
        <taxon>Clitocybaceae</taxon>
        <taxon>Collybia</taxon>
    </lineage>
</organism>
<evidence type="ECO:0000313" key="3">
    <source>
        <dbReference type="Proteomes" id="UP000807353"/>
    </source>
</evidence>
<dbReference type="OrthoDB" id="3365698at2759"/>
<dbReference type="Gene3D" id="3.80.10.10">
    <property type="entry name" value="Ribonuclease Inhibitor"/>
    <property type="match status" value="1"/>
</dbReference>
<feature type="region of interest" description="Disordered" evidence="1">
    <location>
        <begin position="1"/>
        <end position="22"/>
    </location>
</feature>
<protein>
    <recommendedName>
        <fullName evidence="4">F-box domain-containing protein</fullName>
    </recommendedName>
</protein>
<dbReference type="SUPFAM" id="SSF52047">
    <property type="entry name" value="RNI-like"/>
    <property type="match status" value="1"/>
</dbReference>
<dbReference type="Gene3D" id="1.20.1280.50">
    <property type="match status" value="1"/>
</dbReference>
<dbReference type="EMBL" id="MU150345">
    <property type="protein sequence ID" value="KAF9458283.1"/>
    <property type="molecule type" value="Genomic_DNA"/>
</dbReference>
<reference evidence="2" key="1">
    <citation type="submission" date="2020-11" db="EMBL/GenBank/DDBJ databases">
        <authorList>
            <consortium name="DOE Joint Genome Institute"/>
            <person name="Ahrendt S."/>
            <person name="Riley R."/>
            <person name="Andreopoulos W."/>
            <person name="Labutti K."/>
            <person name="Pangilinan J."/>
            <person name="Ruiz-Duenas F.J."/>
            <person name="Barrasa J.M."/>
            <person name="Sanchez-Garcia M."/>
            <person name="Camarero S."/>
            <person name="Miyauchi S."/>
            <person name="Serrano A."/>
            <person name="Linde D."/>
            <person name="Babiker R."/>
            <person name="Drula E."/>
            <person name="Ayuso-Fernandez I."/>
            <person name="Pacheco R."/>
            <person name="Padilla G."/>
            <person name="Ferreira P."/>
            <person name="Barriuso J."/>
            <person name="Kellner H."/>
            <person name="Castanera R."/>
            <person name="Alfaro M."/>
            <person name="Ramirez L."/>
            <person name="Pisabarro A.G."/>
            <person name="Kuo A."/>
            <person name="Tritt A."/>
            <person name="Lipzen A."/>
            <person name="He G."/>
            <person name="Yan M."/>
            <person name="Ng V."/>
            <person name="Cullen D."/>
            <person name="Martin F."/>
            <person name="Rosso M.-N."/>
            <person name="Henrissat B."/>
            <person name="Hibbett D."/>
            <person name="Martinez A.T."/>
            <person name="Grigoriev I.V."/>
        </authorList>
    </citation>
    <scope>NUCLEOTIDE SEQUENCE</scope>
    <source>
        <strain evidence="2">CBS 247.69</strain>
    </source>
</reference>
<proteinExistence type="predicted"/>
<dbReference type="Proteomes" id="UP000807353">
    <property type="component" value="Unassembled WGS sequence"/>
</dbReference>
<sequence length="522" mass="59238">MSELHTRETDSELESWRSTGTLPDETRERVHKLLGEAVQDMDHLDRIISEKEADLARLYQKREADNARISTLRGVITKTGKLPPEILSEVFTHACAGSQVLLPPGKRECRWAIGHVCSHWRQVLWSTPAVWADICIRLQENEPPMVVMFHGSVVRILKHIFAQTNALFSLTVRGCELAVVYDTILQHTHRFKGLSLFAINWKILSSIMTLPSELFSNLETLQISVDEESSLTAHSNPPTSPFQHAPNLRSVTYTGHVFKPGPRTPNRVFISGFLLLPWEQLTDLSVTFMPIPPAHLHSVFSRCSALVSCKVLCTGDLVIPPKHPITLPCLEKLEVSTNYYHETIDWVNFLQPLVTPALREITIRALTMSCQAFTSLITRSKCSLVALHLHPHDIKFQDPHVQSMLPHLGSLTTICLGFPIEASVIKMIKDGLLPSLDYGEWVVHPDGWEAVLDLIDSRIQQRFSTGWKLRVDLVCLGGRGFQEVRDRYLRRFKEYRGIQGLRLSFWGAEESEEIEPDNDKYP</sequence>
<accession>A0A9P5XVB9</accession>
<feature type="compositionally biased region" description="Basic and acidic residues" evidence="1">
    <location>
        <begin position="1"/>
        <end position="10"/>
    </location>
</feature>
<dbReference type="InterPro" id="IPR032675">
    <property type="entry name" value="LRR_dom_sf"/>
</dbReference>
<name>A0A9P5XVB9_9AGAR</name>
<keyword evidence="3" id="KW-1185">Reference proteome</keyword>
<gene>
    <name evidence="2" type="ORF">BDZ94DRAFT_1271100</name>
</gene>
<dbReference type="AlphaFoldDB" id="A0A9P5XVB9"/>
<comment type="caution">
    <text evidence="2">The sequence shown here is derived from an EMBL/GenBank/DDBJ whole genome shotgun (WGS) entry which is preliminary data.</text>
</comment>
<evidence type="ECO:0000313" key="2">
    <source>
        <dbReference type="EMBL" id="KAF9458283.1"/>
    </source>
</evidence>